<evidence type="ECO:0000313" key="2">
    <source>
        <dbReference type="EMBL" id="RBN49048.1"/>
    </source>
</evidence>
<feature type="signal peptide" evidence="1">
    <location>
        <begin position="1"/>
        <end position="23"/>
    </location>
</feature>
<reference evidence="2 3" key="1">
    <citation type="submission" date="2018-07" db="EMBL/GenBank/DDBJ databases">
        <title>Complete genome sequence of Flavobacterium psychrolimnae LMG 22018.</title>
        <authorList>
            <person name="Kim D.-U."/>
        </authorList>
    </citation>
    <scope>NUCLEOTIDE SEQUENCE [LARGE SCALE GENOMIC DNA]</scope>
    <source>
        <strain evidence="2 3">LMG 22018</strain>
    </source>
</reference>
<comment type="caution">
    <text evidence="2">The sequence shown here is derived from an EMBL/GenBank/DDBJ whole genome shotgun (WGS) entry which is preliminary data.</text>
</comment>
<dbReference type="RefSeq" id="WP_113637797.1">
    <property type="nucleotide sequence ID" value="NZ_QNUX01000018.1"/>
</dbReference>
<dbReference type="EMBL" id="QNUX01000018">
    <property type="protein sequence ID" value="RBN49048.1"/>
    <property type="molecule type" value="Genomic_DNA"/>
</dbReference>
<protein>
    <submittedName>
        <fullName evidence="2">Uncharacterized protein</fullName>
    </submittedName>
</protein>
<evidence type="ECO:0000313" key="3">
    <source>
        <dbReference type="Proteomes" id="UP000253676"/>
    </source>
</evidence>
<dbReference type="Proteomes" id="UP000253676">
    <property type="component" value="Unassembled WGS sequence"/>
</dbReference>
<proteinExistence type="predicted"/>
<keyword evidence="3" id="KW-1185">Reference proteome</keyword>
<gene>
    <name evidence="2" type="ORF">DR980_15520</name>
</gene>
<organism evidence="2 3">
    <name type="scientific">Flavobacterium psychrolimnae</name>
    <dbReference type="NCBI Taxonomy" id="249351"/>
    <lineage>
        <taxon>Bacteria</taxon>
        <taxon>Pseudomonadati</taxon>
        <taxon>Bacteroidota</taxon>
        <taxon>Flavobacteriia</taxon>
        <taxon>Flavobacteriales</taxon>
        <taxon>Flavobacteriaceae</taxon>
        <taxon>Flavobacterium</taxon>
    </lineage>
</organism>
<feature type="chain" id="PRO_5017050595" evidence="1">
    <location>
        <begin position="24"/>
        <end position="67"/>
    </location>
</feature>
<sequence>MKKLLIAMSCVAAIIVSSCTSDAIDETKDFTNKINPEILSVEIKDSLNITNSTSLYNGDDSKDKTKG</sequence>
<keyword evidence="1" id="KW-0732">Signal</keyword>
<dbReference type="AlphaFoldDB" id="A0A366AYM3"/>
<dbReference type="PROSITE" id="PS51257">
    <property type="entry name" value="PROKAR_LIPOPROTEIN"/>
    <property type="match status" value="1"/>
</dbReference>
<name>A0A366AYM3_9FLAO</name>
<accession>A0A366AYM3</accession>
<evidence type="ECO:0000256" key="1">
    <source>
        <dbReference type="SAM" id="SignalP"/>
    </source>
</evidence>